<dbReference type="AlphaFoldDB" id="A0A837AGL2"/>
<name>A0A837AGL2_9NEIS</name>
<accession>A0A837AGL2</accession>
<keyword evidence="2" id="KW-1185">Reference proteome</keyword>
<protein>
    <submittedName>
        <fullName evidence="1">Uncharacterized protein</fullName>
    </submittedName>
</protein>
<proteinExistence type="predicted"/>
<dbReference type="Proteomes" id="UP000027170">
    <property type="component" value="Unassembled WGS sequence"/>
</dbReference>
<sequence length="40" mass="4566">MVKNSSTEMKLSVIYCLGADSQIFYHRATLSIFQPDNQND</sequence>
<evidence type="ECO:0000313" key="2">
    <source>
        <dbReference type="Proteomes" id="UP000027170"/>
    </source>
</evidence>
<comment type="caution">
    <text evidence="1">The sequence shown here is derived from an EMBL/GenBank/DDBJ whole genome shotgun (WGS) entry which is preliminary data.</text>
</comment>
<reference evidence="1 2" key="1">
    <citation type="submission" date="2014-03" db="EMBL/GenBank/DDBJ databases">
        <title>The genomes of two eusocial bee gut symbionts.</title>
        <authorList>
            <person name="Kwong W.K."/>
            <person name="Engel P."/>
            <person name="Koch H."/>
            <person name="Moran N.A."/>
        </authorList>
    </citation>
    <scope>NUCLEOTIDE SEQUENCE [LARGE SCALE GENOMIC DNA]</scope>
    <source>
        <strain evidence="2">wkB29</strain>
    </source>
</reference>
<dbReference type="EMBL" id="JFZV01000003">
    <property type="protein sequence ID" value="KDN15251.1"/>
    <property type="molecule type" value="Genomic_DNA"/>
</dbReference>
<gene>
    <name evidence="1" type="ORF">SALWKB29_0877</name>
</gene>
<evidence type="ECO:0000313" key="1">
    <source>
        <dbReference type="EMBL" id="KDN15251.1"/>
    </source>
</evidence>
<organism evidence="1 2">
    <name type="scientific">Snodgrassella communis</name>
    <dbReference type="NCBI Taxonomy" id="2946699"/>
    <lineage>
        <taxon>Bacteria</taxon>
        <taxon>Pseudomonadati</taxon>
        <taxon>Pseudomonadota</taxon>
        <taxon>Betaproteobacteria</taxon>
        <taxon>Neisseriales</taxon>
        <taxon>Neisseriaceae</taxon>
        <taxon>Snodgrassella</taxon>
    </lineage>
</organism>